<evidence type="ECO:0000256" key="1">
    <source>
        <dbReference type="ARBA" id="ARBA00005878"/>
    </source>
</evidence>
<dbReference type="OrthoDB" id="514248at2759"/>
<evidence type="ECO:0000256" key="4">
    <source>
        <dbReference type="ARBA" id="ARBA00022691"/>
    </source>
</evidence>
<feature type="region of interest" description="Disordered" evidence="7">
    <location>
        <begin position="368"/>
        <end position="410"/>
    </location>
</feature>
<protein>
    <recommendedName>
        <fullName evidence="5">U6 small nuclear RNA (adenine-(43)-N(6))-methyltransferase</fullName>
        <ecNumber evidence="5">2.1.1.-</ecNumber>
    </recommendedName>
</protein>
<dbReference type="EnsemblMetazoa" id="XM_014399886.2">
    <property type="protein sequence ID" value="XP_014255372.1"/>
    <property type="gene ID" value="LOC106669960"/>
</dbReference>
<dbReference type="Gene3D" id="3.40.50.150">
    <property type="entry name" value="Vaccinia Virus protein VP39"/>
    <property type="match status" value="1"/>
</dbReference>
<evidence type="ECO:0000256" key="5">
    <source>
        <dbReference type="PIRNR" id="PIRNR037350"/>
    </source>
</evidence>
<dbReference type="RefSeq" id="XP_014255372.1">
    <property type="nucleotide sequence ID" value="XM_014399886.2"/>
</dbReference>
<dbReference type="Pfam" id="PF05971">
    <property type="entry name" value="Methyltransf_10"/>
    <property type="match status" value="1"/>
</dbReference>
<dbReference type="InterPro" id="IPR029063">
    <property type="entry name" value="SAM-dependent_MTases_sf"/>
</dbReference>
<dbReference type="InterPro" id="IPR017182">
    <property type="entry name" value="METTL16/PsiM"/>
</dbReference>
<keyword evidence="9" id="KW-1185">Reference proteome</keyword>
<dbReference type="PANTHER" id="PTHR13393:SF0">
    <property type="entry name" value="RNA N6-ADENOSINE-METHYLTRANSFERASE METTL16"/>
    <property type="match status" value="1"/>
</dbReference>
<feature type="binding site" evidence="6">
    <location>
        <position position="131"/>
    </location>
    <ligand>
        <name>S-adenosyl-L-methionine</name>
        <dbReference type="ChEBI" id="CHEBI:59789"/>
    </ligand>
</feature>
<dbReference type="Proteomes" id="UP000494040">
    <property type="component" value="Unassembled WGS sequence"/>
</dbReference>
<sequence length="461" mass="52351">MAMNKLMHPKNPYKTPPNFKELALQFPEFRKFARQDLSGKIGLNFKNEGAVWALTSCLLKKDFDLDVKTVPSHLVPTLPLRLNYILWLSDIVQLLRPGQEGASGIDIGTGACCIYPLVAAKRFSWNMIGTEVDENNFKCAKENVERNGLQDKIRVLSVKQGTFLCGVVKEEEVYDFCMCNPPFYDETNPNDNCKSKRRSEERPGPRNAQSGVNVELTTQGGEIAFVQNIIDDSLKLKDQIRVYTTMLGHKSSLAPLKLYIKKNCEAKISSTMFCQGRTTRWGLAWTFLPNVDLDKADIQGLLPKKKVDYVRSADISLEGDTLHQDLVSKILIILDQLKIERKCLQMATSEGETYSILARKNTWINDRKKRREEKRKESQMSNCNTDNDSVEPGSKRRFENDEGPSKKTKYDVDSENEVYLKCKLAMKRLEGVLGVEMTFVEGSGGKDAVNQLLQYLKNHIK</sequence>
<evidence type="ECO:0000313" key="8">
    <source>
        <dbReference type="EnsemblMetazoa" id="XP_014255372.1"/>
    </source>
</evidence>
<evidence type="ECO:0000256" key="7">
    <source>
        <dbReference type="SAM" id="MobiDB-lite"/>
    </source>
</evidence>
<dbReference type="InterPro" id="IPR010286">
    <property type="entry name" value="METTL16/RlmF"/>
</dbReference>
<organism evidence="8 9">
    <name type="scientific">Cimex lectularius</name>
    <name type="common">Bed bug</name>
    <name type="synonym">Acanthia lectularia</name>
    <dbReference type="NCBI Taxonomy" id="79782"/>
    <lineage>
        <taxon>Eukaryota</taxon>
        <taxon>Metazoa</taxon>
        <taxon>Ecdysozoa</taxon>
        <taxon>Arthropoda</taxon>
        <taxon>Hexapoda</taxon>
        <taxon>Insecta</taxon>
        <taxon>Pterygota</taxon>
        <taxon>Neoptera</taxon>
        <taxon>Paraneoptera</taxon>
        <taxon>Hemiptera</taxon>
        <taxon>Heteroptera</taxon>
        <taxon>Panheteroptera</taxon>
        <taxon>Cimicomorpha</taxon>
        <taxon>Cimicidae</taxon>
        <taxon>Cimex</taxon>
    </lineage>
</organism>
<proteinExistence type="inferred from homology"/>
<feature type="binding site" evidence="6">
    <location>
        <position position="108"/>
    </location>
    <ligand>
        <name>S-adenosyl-L-methionine</name>
        <dbReference type="ChEBI" id="CHEBI:59789"/>
    </ligand>
</feature>
<feature type="compositionally biased region" description="Basic and acidic residues" evidence="7">
    <location>
        <begin position="393"/>
        <end position="410"/>
    </location>
</feature>
<dbReference type="GO" id="GO:0008168">
    <property type="term" value="F:methyltransferase activity"/>
    <property type="evidence" value="ECO:0007669"/>
    <property type="project" value="UniProtKB-UniRule"/>
</dbReference>
<dbReference type="GO" id="GO:0070475">
    <property type="term" value="P:rRNA base methylation"/>
    <property type="evidence" value="ECO:0007669"/>
    <property type="project" value="TreeGrafter"/>
</dbReference>
<dbReference type="GO" id="GO:0005634">
    <property type="term" value="C:nucleus"/>
    <property type="evidence" value="ECO:0007669"/>
    <property type="project" value="TreeGrafter"/>
</dbReference>
<dbReference type="PANTHER" id="PTHR13393">
    <property type="entry name" value="SAM-DEPENDENT METHYLTRANSFERASE"/>
    <property type="match status" value="1"/>
</dbReference>
<evidence type="ECO:0000256" key="2">
    <source>
        <dbReference type="ARBA" id="ARBA00022603"/>
    </source>
</evidence>
<comment type="similarity">
    <text evidence="1 5">Belongs to the methyltransferase superfamily. METTL16/RlmF family.</text>
</comment>
<name>A0A8I6RZU5_CIMLE</name>
<keyword evidence="4 6" id="KW-0949">S-adenosyl-L-methionine</keyword>
<feature type="region of interest" description="Disordered" evidence="7">
    <location>
        <begin position="190"/>
        <end position="211"/>
    </location>
</feature>
<dbReference type="EC" id="2.1.1.-" evidence="5"/>
<evidence type="ECO:0000313" key="9">
    <source>
        <dbReference type="Proteomes" id="UP000494040"/>
    </source>
</evidence>
<evidence type="ECO:0000256" key="3">
    <source>
        <dbReference type="ARBA" id="ARBA00022679"/>
    </source>
</evidence>
<dbReference type="KEGG" id="clec:106669960"/>
<accession>A0A8I6RZU5</accession>
<dbReference type="GeneID" id="106669960"/>
<dbReference type="SUPFAM" id="SSF53335">
    <property type="entry name" value="S-adenosyl-L-methionine-dependent methyltransferases"/>
    <property type="match status" value="1"/>
</dbReference>
<dbReference type="AlphaFoldDB" id="A0A8I6RZU5"/>
<evidence type="ECO:0000256" key="6">
    <source>
        <dbReference type="PIRSR" id="PIRSR037350-1"/>
    </source>
</evidence>
<feature type="binding site" evidence="6">
    <location>
        <position position="81"/>
    </location>
    <ligand>
        <name>S-adenosyl-L-methionine</name>
        <dbReference type="ChEBI" id="CHEBI:59789"/>
    </ligand>
</feature>
<keyword evidence="2 5" id="KW-0489">Methyltransferase</keyword>
<keyword evidence="3 5" id="KW-0808">Transferase</keyword>
<dbReference type="PIRSF" id="PIRSF037350">
    <property type="entry name" value="Mtase_ZK1128_prd"/>
    <property type="match status" value="1"/>
</dbReference>
<reference evidence="8" key="1">
    <citation type="submission" date="2022-01" db="UniProtKB">
        <authorList>
            <consortium name="EnsemblMetazoa"/>
        </authorList>
    </citation>
    <scope>IDENTIFICATION</scope>
</reference>
<feature type="binding site" evidence="6">
    <location>
        <position position="180"/>
    </location>
    <ligand>
        <name>S-adenosyl-L-methionine</name>
        <dbReference type="ChEBI" id="CHEBI:59789"/>
    </ligand>
</feature>
<dbReference type="OMA" id="TEFCQGH"/>